<dbReference type="SUPFAM" id="SSF52540">
    <property type="entry name" value="P-loop containing nucleoside triphosphate hydrolases"/>
    <property type="match status" value="1"/>
</dbReference>
<evidence type="ECO:0000313" key="2">
    <source>
        <dbReference type="Proteomes" id="UP001596023"/>
    </source>
</evidence>
<keyword evidence="2" id="KW-1185">Reference proteome</keyword>
<name>A0ABV9KU07_9BACT</name>
<sequence>MARSLSTQNLFDKKPKRLVKLYSPILKEAIGPAERKGCWLIYGPEKNGKTLLAGFLTKDLAKDEKVWYISAEEGTDESFKAGMRRSGVTTSVKVQWDEYLPMEDIIKELGEGTKKRMGVVIIDNLTMYLDEITPSELKKKLIDAFPDKLFILLAHEERKEPYGALARMARKIAKVILHVKGLTAFITSRYAPGGELVMDDEKSAIFWGDN</sequence>
<dbReference type="InterPro" id="IPR027417">
    <property type="entry name" value="P-loop_NTPase"/>
</dbReference>
<evidence type="ECO:0008006" key="3">
    <source>
        <dbReference type="Google" id="ProtNLM"/>
    </source>
</evidence>
<gene>
    <name evidence="1" type="ORF">ACFO6W_07500</name>
</gene>
<comment type="caution">
    <text evidence="1">The sequence shown here is derived from an EMBL/GenBank/DDBJ whole genome shotgun (WGS) entry which is preliminary data.</text>
</comment>
<dbReference type="EMBL" id="JBHSGN010000058">
    <property type="protein sequence ID" value="MFC4673533.1"/>
    <property type="molecule type" value="Genomic_DNA"/>
</dbReference>
<dbReference type="RefSeq" id="WP_379994900.1">
    <property type="nucleotide sequence ID" value="NZ_JBHSGN010000058.1"/>
</dbReference>
<reference evidence="2" key="1">
    <citation type="journal article" date="2019" name="Int. J. Syst. Evol. Microbiol.">
        <title>The Global Catalogue of Microorganisms (GCM) 10K type strain sequencing project: providing services to taxonomists for standard genome sequencing and annotation.</title>
        <authorList>
            <consortium name="The Broad Institute Genomics Platform"/>
            <consortium name="The Broad Institute Genome Sequencing Center for Infectious Disease"/>
            <person name="Wu L."/>
            <person name="Ma J."/>
        </authorList>
    </citation>
    <scope>NUCLEOTIDE SEQUENCE [LARGE SCALE GENOMIC DNA]</scope>
    <source>
        <strain evidence="2">CCUG 66188</strain>
    </source>
</reference>
<organism evidence="1 2">
    <name type="scientific">Dysgonomonas termitidis</name>
    <dbReference type="NCBI Taxonomy" id="1516126"/>
    <lineage>
        <taxon>Bacteria</taxon>
        <taxon>Pseudomonadati</taxon>
        <taxon>Bacteroidota</taxon>
        <taxon>Bacteroidia</taxon>
        <taxon>Bacteroidales</taxon>
        <taxon>Dysgonomonadaceae</taxon>
        <taxon>Dysgonomonas</taxon>
    </lineage>
</organism>
<protein>
    <recommendedName>
        <fullName evidence="3">AAA+ ATPase domain-containing protein</fullName>
    </recommendedName>
</protein>
<proteinExistence type="predicted"/>
<dbReference type="Proteomes" id="UP001596023">
    <property type="component" value="Unassembled WGS sequence"/>
</dbReference>
<evidence type="ECO:0000313" key="1">
    <source>
        <dbReference type="EMBL" id="MFC4673533.1"/>
    </source>
</evidence>
<accession>A0ABV9KU07</accession>
<dbReference type="Gene3D" id="3.40.50.300">
    <property type="entry name" value="P-loop containing nucleotide triphosphate hydrolases"/>
    <property type="match status" value="1"/>
</dbReference>